<dbReference type="EMBL" id="JH660675">
    <property type="protein sequence ID" value="EIM31599.1"/>
    <property type="molecule type" value="Genomic_DNA"/>
</dbReference>
<dbReference type="GO" id="GO:0003677">
    <property type="term" value="F:DNA binding"/>
    <property type="evidence" value="ECO:0007669"/>
    <property type="project" value="UniProtKB-KW"/>
</dbReference>
<dbReference type="RefSeq" id="WP_009453343.1">
    <property type="nucleotide sequence ID" value="NZ_JH660675.1"/>
</dbReference>
<dbReference type="Proteomes" id="UP000053899">
    <property type="component" value="Unassembled WGS sequence"/>
</dbReference>
<dbReference type="HOGENOM" id="CLU_936265_0_0_4"/>
<feature type="domain" description="KfrA N-terminal DNA-binding" evidence="3">
    <location>
        <begin position="7"/>
        <end position="139"/>
    </location>
</feature>
<keyword evidence="5" id="KW-1185">Reference proteome</keyword>
<dbReference type="OrthoDB" id="583532at2"/>
<keyword evidence="1" id="KW-0175">Coiled coil</keyword>
<organism evidence="4 5">
    <name type="scientific">Leptothrix ochracea L12</name>
    <dbReference type="NCBI Taxonomy" id="735332"/>
    <lineage>
        <taxon>Bacteria</taxon>
        <taxon>Pseudomonadati</taxon>
        <taxon>Pseudomonadota</taxon>
        <taxon>Betaproteobacteria</taxon>
        <taxon>Burkholderiales</taxon>
        <taxon>Sphaerotilaceae</taxon>
        <taxon>Leptothrix</taxon>
    </lineage>
</organism>
<name>I4Z5V7_9BURK</name>
<proteinExistence type="predicted"/>
<evidence type="ECO:0000313" key="4">
    <source>
        <dbReference type="EMBL" id="EIM31599.1"/>
    </source>
</evidence>
<feature type="coiled-coil region" evidence="1">
    <location>
        <begin position="111"/>
        <end position="238"/>
    </location>
</feature>
<evidence type="ECO:0000256" key="1">
    <source>
        <dbReference type="SAM" id="Coils"/>
    </source>
</evidence>
<sequence>MSRGITANDVWQAADELLQAGERPTIERVRLKMGRGSPNTVSPHLDGWFASLGARLDTAVVNGQGKSGAGRLAGSFDTVDATNPDEAFTLAASTFWQLSLTSARHAVEASLSEVRTALTQQAEDLKQAQDKLELKAQRMAARQEGLERALHGAEHQRAEAAQRAASLDAQLNVLQQQREKERAALIEERQQLAQRSLEQERHWQLELERTREAHKQQMQQAQQQVERVTQERLVQQKEAVALQQRFEEREQATQAKLHQLLSQLHEAQASQRAQGSSSIERAGSVRFKVRKLRRNPA</sequence>
<feature type="region of interest" description="Disordered" evidence="2">
    <location>
        <begin position="265"/>
        <end position="297"/>
    </location>
</feature>
<dbReference type="InterPro" id="IPR021104">
    <property type="entry name" value="KfrA_DNA-bd_N"/>
</dbReference>
<gene>
    <name evidence="4" type="ORF">LepocDRAFT_00003310</name>
</gene>
<evidence type="ECO:0000259" key="3">
    <source>
        <dbReference type="Pfam" id="PF11740"/>
    </source>
</evidence>
<protein>
    <submittedName>
        <fullName evidence="4">Plasmid replication region DNA-binding protein</fullName>
    </submittedName>
</protein>
<dbReference type="Pfam" id="PF11740">
    <property type="entry name" value="KfrA_N"/>
    <property type="match status" value="1"/>
</dbReference>
<feature type="compositionally biased region" description="Low complexity" evidence="2">
    <location>
        <begin position="267"/>
        <end position="278"/>
    </location>
</feature>
<dbReference type="AlphaFoldDB" id="I4Z5V7"/>
<feature type="compositionally biased region" description="Basic residues" evidence="2">
    <location>
        <begin position="287"/>
        <end position="297"/>
    </location>
</feature>
<reference evidence="4 5" key="1">
    <citation type="submission" date="2012-04" db="EMBL/GenBank/DDBJ databases">
        <title>Improved High-Quality Draft sequence of Leptothrix ochracea L12.</title>
        <authorList>
            <consortium name="US DOE Joint Genome Institute"/>
            <person name="Lucas S."/>
            <person name="Han J."/>
            <person name="Lapidus A."/>
            <person name="Cheng J.-F."/>
            <person name="Goodwin L."/>
            <person name="Pitluck S."/>
            <person name="Peters L."/>
            <person name="Zeytun A."/>
            <person name="Detter J.C."/>
            <person name="Han C."/>
            <person name="Tapia R."/>
            <person name="Land M."/>
            <person name="Hauser L."/>
            <person name="Kyrpides N."/>
            <person name="Ivanova N."/>
            <person name="Pagani I."/>
            <person name="Stepanauskas R."/>
            <person name="Masland D."/>
            <person name="Poulton N."/>
            <person name="Emerson D."/>
            <person name="Fleming E."/>
            <person name="Woyke T."/>
        </authorList>
    </citation>
    <scope>NUCLEOTIDE SEQUENCE [LARGE SCALE GENOMIC DNA]</scope>
    <source>
        <strain evidence="4 5">L12</strain>
    </source>
</reference>
<accession>I4Z5V7</accession>
<evidence type="ECO:0000256" key="2">
    <source>
        <dbReference type="SAM" id="MobiDB-lite"/>
    </source>
</evidence>
<keyword evidence="4" id="KW-0238">DNA-binding</keyword>
<evidence type="ECO:0000313" key="5">
    <source>
        <dbReference type="Proteomes" id="UP000053899"/>
    </source>
</evidence>
<dbReference type="GeneID" id="92352154"/>